<dbReference type="Pfam" id="PF01381">
    <property type="entry name" value="HTH_3"/>
    <property type="match status" value="1"/>
</dbReference>
<dbReference type="GO" id="GO:0004252">
    <property type="term" value="F:serine-type endopeptidase activity"/>
    <property type="evidence" value="ECO:0007669"/>
    <property type="project" value="UniProtKB-EC"/>
</dbReference>
<dbReference type="InterPro" id="IPR001387">
    <property type="entry name" value="Cro/C1-type_HTH"/>
</dbReference>
<organism evidence="2 3">
    <name type="scientific">Paenibacillus phage phiIBB_P123</name>
    <dbReference type="NCBI Taxonomy" id="1337877"/>
    <lineage>
        <taxon>Viruses</taxon>
        <taxon>Duplodnaviria</taxon>
        <taxon>Heunggongvirae</taxon>
        <taxon>Uroviricota</taxon>
        <taxon>Caudoviricetes</taxon>
        <taxon>Fernvirus</taxon>
        <taxon>Fernvirus P123</taxon>
    </lineage>
</organism>
<protein>
    <submittedName>
        <fullName evidence="2">SOS-response repressor and protease LexA</fullName>
        <ecNumber evidence="2">3.4.21.88</ecNumber>
    </submittedName>
</protein>
<dbReference type="SUPFAM" id="SSF47413">
    <property type="entry name" value="lambda repressor-like DNA-binding domains"/>
    <property type="match status" value="1"/>
</dbReference>
<keyword evidence="3" id="KW-1185">Reference proteome</keyword>
<dbReference type="GO" id="GO:0003677">
    <property type="term" value="F:DNA binding"/>
    <property type="evidence" value="ECO:0007669"/>
    <property type="project" value="InterPro"/>
</dbReference>
<dbReference type="PANTHER" id="PTHR33516:SF2">
    <property type="entry name" value="LEXA REPRESSOR-RELATED"/>
    <property type="match status" value="1"/>
</dbReference>
<dbReference type="SUPFAM" id="SSF51306">
    <property type="entry name" value="LexA/Signal peptidase"/>
    <property type="match status" value="1"/>
</dbReference>
<dbReference type="PROSITE" id="PS50943">
    <property type="entry name" value="HTH_CROC1"/>
    <property type="match status" value="1"/>
</dbReference>
<dbReference type="InterPro" id="IPR050077">
    <property type="entry name" value="LexA_repressor"/>
</dbReference>
<keyword evidence="2" id="KW-0378">Hydrolase</keyword>
<dbReference type="Proteomes" id="UP000014424">
    <property type="component" value="Segment"/>
</dbReference>
<dbReference type="CDD" id="cd00093">
    <property type="entry name" value="HTH_XRE"/>
    <property type="match status" value="1"/>
</dbReference>
<dbReference type="Pfam" id="PF00717">
    <property type="entry name" value="Peptidase_S24"/>
    <property type="match status" value="1"/>
</dbReference>
<dbReference type="InterPro" id="IPR015927">
    <property type="entry name" value="Peptidase_S24_S26A/B/C"/>
</dbReference>
<reference evidence="2 3" key="1">
    <citation type="journal article" date="2013" name="Genome Announc.">
        <title>Complete Genome Sequence of the Broad-Host-Range Paenibacillus larvae Phage phiIBB_Pl23.</title>
        <authorList>
            <person name="Oliveira A."/>
            <person name="Melo L.D."/>
            <person name="Kropinski A.M."/>
            <person name="Azeredo J."/>
        </authorList>
    </citation>
    <scope>NUCLEOTIDE SEQUENCE [LARGE SCALE GENOMIC DNA]</scope>
</reference>
<dbReference type="InterPro" id="IPR010982">
    <property type="entry name" value="Lambda_DNA-bd_dom_sf"/>
</dbReference>
<dbReference type="InterPro" id="IPR036286">
    <property type="entry name" value="LexA/Signal_pep-like_sf"/>
</dbReference>
<sequence length="227" mass="25746">MGKRIKHLRERKGYTQSQMAEKLDMNPANFSSYERDKSIPPSDRLARIADILNTSTDYLTCRTDEEEFYRIKAEDNRDTSFIKEARASAGNSPFMVPVVGTICAGNGVIANEIIEEYVAYPFLKKTRPDFAVEVKGDSMTGAGIDEGDIVFFRKMPWAEYNGQIVAVIANGEEGSLKRMRWSEGSPYIELIPENSEYNIMRHLPHEIIVCGVYVGHFKPDFRADKES</sequence>
<dbReference type="EC" id="3.4.21.88" evidence="2"/>
<dbReference type="GO" id="GO:0006508">
    <property type="term" value="P:proteolysis"/>
    <property type="evidence" value="ECO:0007669"/>
    <property type="project" value="UniProtKB-KW"/>
</dbReference>
<dbReference type="KEGG" id="vg:16385294"/>
<proteinExistence type="predicted"/>
<evidence type="ECO:0000259" key="1">
    <source>
        <dbReference type="PROSITE" id="PS50943"/>
    </source>
</evidence>
<evidence type="ECO:0000313" key="2">
    <source>
        <dbReference type="EMBL" id="AGN89348.1"/>
    </source>
</evidence>
<dbReference type="EMBL" id="KF010834">
    <property type="protein sequence ID" value="AGN89348.1"/>
    <property type="molecule type" value="Genomic_DNA"/>
</dbReference>
<dbReference type="GeneID" id="16385294"/>
<dbReference type="SMART" id="SM00530">
    <property type="entry name" value="HTH_XRE"/>
    <property type="match status" value="1"/>
</dbReference>
<gene>
    <name evidence="2" type="ORF">IBBPl23_31</name>
</gene>
<dbReference type="InterPro" id="IPR039418">
    <property type="entry name" value="LexA-like"/>
</dbReference>
<keyword evidence="2" id="KW-0645">Protease</keyword>
<dbReference type="Gene3D" id="1.10.260.40">
    <property type="entry name" value="lambda repressor-like DNA-binding domains"/>
    <property type="match status" value="1"/>
</dbReference>
<name>R9VW28_9CAUD</name>
<accession>R9VW28</accession>
<evidence type="ECO:0000313" key="3">
    <source>
        <dbReference type="Proteomes" id="UP000014424"/>
    </source>
</evidence>
<dbReference type="RefSeq" id="YP_008320370.1">
    <property type="nucleotide sequence ID" value="NC_021865.1"/>
</dbReference>
<feature type="domain" description="HTH cro/C1-type" evidence="1">
    <location>
        <begin position="5"/>
        <end position="59"/>
    </location>
</feature>
<dbReference type="Gene3D" id="2.10.109.10">
    <property type="entry name" value="Umud Fragment, subunit A"/>
    <property type="match status" value="1"/>
</dbReference>
<dbReference type="PANTHER" id="PTHR33516">
    <property type="entry name" value="LEXA REPRESSOR"/>
    <property type="match status" value="1"/>
</dbReference>
<dbReference type="CDD" id="cd06529">
    <property type="entry name" value="S24_LexA-like"/>
    <property type="match status" value="1"/>
</dbReference>